<dbReference type="AlphaFoldDB" id="A0A849KF46"/>
<sequence length="395" mass="41423">MNHSRRNLLQGAGAGFALAALSGAAHATGNTRKAAATASGTKRSTDKKIDIVNFDLLERRAKAIMSEPAYAFIAHGSGDEWTLRENRRAFNDYPIRTHRLAGVAADNVDLGVELLGQKLPFPIAVAPMGAQMFANPEAEIAAAAGTGAAGTLYQSSGASNRALEEIAKATTGPKWFQLYFNADINVTQSLLERARNAGYSAIIITADALGPGASDAFIELGKPFPPGFSFGNHDPRYGGIGNFRNQKIDLTPDDIRMVKSVSKLPVIVKGIMRGTDADTAIKAGADAIQVSNHGGRQLDGVPGAISVLKEVSDAVGNRVPVLFDSGIRRGIDVFRALCLGASAVAVGRPVLYGSAVGGAAGVQSVLEHVHQELNLVMLLAGAKSVKDLSPEYLKI</sequence>
<dbReference type="PANTHER" id="PTHR10578">
    <property type="entry name" value="S -2-HYDROXY-ACID OXIDASE-RELATED"/>
    <property type="match status" value="1"/>
</dbReference>
<evidence type="ECO:0000256" key="1">
    <source>
        <dbReference type="ARBA" id="ARBA00001917"/>
    </source>
</evidence>
<dbReference type="InterPro" id="IPR008259">
    <property type="entry name" value="FMN_hydac_DH_AS"/>
</dbReference>
<feature type="binding site" evidence="7">
    <location>
        <position position="205"/>
    </location>
    <ligand>
        <name>FMN</name>
        <dbReference type="ChEBI" id="CHEBI:58210"/>
    </ligand>
</feature>
<comment type="caution">
    <text evidence="10">The sequence shown here is derived from an EMBL/GenBank/DDBJ whole genome shotgun (WGS) entry which is preliminary data.</text>
</comment>
<dbReference type="PROSITE" id="PS00557">
    <property type="entry name" value="FMN_HYDROXY_ACID_DH_1"/>
    <property type="match status" value="1"/>
</dbReference>
<feature type="chain" id="PRO_5032600889" evidence="8">
    <location>
        <begin position="28"/>
        <end position="395"/>
    </location>
</feature>
<dbReference type="GO" id="GO:0016491">
    <property type="term" value="F:oxidoreductase activity"/>
    <property type="evidence" value="ECO:0007669"/>
    <property type="project" value="UniProtKB-KW"/>
</dbReference>
<evidence type="ECO:0000256" key="5">
    <source>
        <dbReference type="ARBA" id="ARBA00024042"/>
    </source>
</evidence>
<feature type="signal peptide" evidence="8">
    <location>
        <begin position="1"/>
        <end position="27"/>
    </location>
</feature>
<name>A0A849KF46_9HYPH</name>
<feature type="binding site" evidence="7">
    <location>
        <position position="293"/>
    </location>
    <ligand>
        <name>glyoxylate</name>
        <dbReference type="ChEBI" id="CHEBI:36655"/>
    </ligand>
</feature>
<feature type="binding site" evidence="7">
    <location>
        <position position="269"/>
    </location>
    <ligand>
        <name>FMN</name>
        <dbReference type="ChEBI" id="CHEBI:58210"/>
    </ligand>
</feature>
<keyword evidence="3 7" id="KW-0288">FMN</keyword>
<comment type="similarity">
    <text evidence="5">Belongs to the FMN-dependent alpha-hydroxy acid dehydrogenase family.</text>
</comment>
<reference evidence="10 11" key="1">
    <citation type="submission" date="2020-05" db="EMBL/GenBank/DDBJ databases">
        <title>Draft Genome Sequence of Ochrobactrum soli Isolated from Stable Fly Gut.</title>
        <authorList>
            <person name="Pileggi M.T."/>
            <person name="Vazhakkala L.J."/>
            <person name="Wong C.N."/>
        </authorList>
    </citation>
    <scope>NUCLEOTIDE SEQUENCE [LARGE SCALE GENOMIC DNA]</scope>
    <source>
        <strain evidence="10 11">MTP-C0764</strain>
    </source>
</reference>
<evidence type="ECO:0000256" key="4">
    <source>
        <dbReference type="ARBA" id="ARBA00023002"/>
    </source>
</evidence>
<feature type="binding site" evidence="7">
    <location>
        <position position="296"/>
    </location>
    <ligand>
        <name>glyoxylate</name>
        <dbReference type="ChEBI" id="CHEBI:36655"/>
    </ligand>
</feature>
<dbReference type="EMBL" id="JABFCY010000003">
    <property type="protein sequence ID" value="NNU60111.1"/>
    <property type="molecule type" value="Genomic_DNA"/>
</dbReference>
<evidence type="ECO:0000256" key="2">
    <source>
        <dbReference type="ARBA" id="ARBA00022630"/>
    </source>
</evidence>
<dbReference type="InterPro" id="IPR037396">
    <property type="entry name" value="FMN_HAD"/>
</dbReference>
<comment type="cofactor">
    <cofactor evidence="1">
        <name>FMN</name>
        <dbReference type="ChEBI" id="CHEBI:58210"/>
    </cofactor>
</comment>
<keyword evidence="4" id="KW-0560">Oxidoreductase</keyword>
<dbReference type="PROSITE" id="PS51349">
    <property type="entry name" value="FMN_HYDROXY_ACID_DH_2"/>
    <property type="match status" value="1"/>
</dbReference>
<dbReference type="Gene3D" id="3.20.20.70">
    <property type="entry name" value="Aldolase class I"/>
    <property type="match status" value="1"/>
</dbReference>
<keyword evidence="2 7" id="KW-0285">Flavoprotein</keyword>
<keyword evidence="10" id="KW-0808">Transferase</keyword>
<protein>
    <submittedName>
        <fullName evidence="10">Histidine kinase</fullName>
    </submittedName>
</protein>
<dbReference type="PANTHER" id="PTHR10578:SF107">
    <property type="entry name" value="2-HYDROXYACID OXIDASE 1"/>
    <property type="match status" value="1"/>
</dbReference>
<dbReference type="PROSITE" id="PS51318">
    <property type="entry name" value="TAT"/>
    <property type="match status" value="1"/>
</dbReference>
<dbReference type="InterPro" id="IPR000262">
    <property type="entry name" value="FMN-dep_DH"/>
</dbReference>
<evidence type="ECO:0000256" key="7">
    <source>
        <dbReference type="PIRSR" id="PIRSR000138-2"/>
    </source>
</evidence>
<feature type="binding site" evidence="7">
    <location>
        <position position="291"/>
    </location>
    <ligand>
        <name>FMN</name>
        <dbReference type="ChEBI" id="CHEBI:58210"/>
    </ligand>
</feature>
<dbReference type="GO" id="GO:0016301">
    <property type="term" value="F:kinase activity"/>
    <property type="evidence" value="ECO:0007669"/>
    <property type="project" value="UniProtKB-KW"/>
</dbReference>
<dbReference type="GO" id="GO:0010181">
    <property type="term" value="F:FMN binding"/>
    <property type="evidence" value="ECO:0007669"/>
    <property type="project" value="InterPro"/>
</dbReference>
<keyword evidence="10" id="KW-0418">Kinase</keyword>
<feature type="binding site" evidence="7">
    <location>
        <begin position="127"/>
        <end position="129"/>
    </location>
    <ligand>
        <name>FMN</name>
        <dbReference type="ChEBI" id="CHEBI:58210"/>
    </ligand>
</feature>
<keyword evidence="11" id="KW-1185">Reference proteome</keyword>
<feature type="binding site" evidence="7">
    <location>
        <position position="179"/>
    </location>
    <ligand>
        <name>glyoxylate</name>
        <dbReference type="ChEBI" id="CHEBI:36655"/>
    </ligand>
</feature>
<proteinExistence type="inferred from homology"/>
<keyword evidence="8" id="KW-0732">Signal</keyword>
<dbReference type="PIRSF" id="PIRSF000138">
    <property type="entry name" value="Al-hdrx_acd_dh"/>
    <property type="match status" value="1"/>
</dbReference>
<dbReference type="SUPFAM" id="SSF51395">
    <property type="entry name" value="FMN-linked oxidoreductases"/>
    <property type="match status" value="1"/>
</dbReference>
<accession>A0A849KF46</accession>
<feature type="active site" description="Proton acceptor" evidence="6">
    <location>
        <position position="293"/>
    </location>
</feature>
<dbReference type="InterPro" id="IPR006311">
    <property type="entry name" value="TAT_signal"/>
</dbReference>
<organism evidence="10 11">
    <name type="scientific">Ochrobactrum soli</name>
    <dbReference type="NCBI Taxonomy" id="2448455"/>
    <lineage>
        <taxon>Bacteria</taxon>
        <taxon>Pseudomonadati</taxon>
        <taxon>Pseudomonadota</taxon>
        <taxon>Alphaproteobacteria</taxon>
        <taxon>Hyphomicrobiales</taxon>
        <taxon>Brucellaceae</taxon>
        <taxon>Brucella/Ochrobactrum group</taxon>
        <taxon>Ochrobactrum</taxon>
    </lineage>
</organism>
<feature type="binding site" evidence="7">
    <location>
        <position position="156"/>
    </location>
    <ligand>
        <name>FMN</name>
        <dbReference type="ChEBI" id="CHEBI:58210"/>
    </ligand>
</feature>
<evidence type="ECO:0000256" key="6">
    <source>
        <dbReference type="PIRSR" id="PIRSR000138-1"/>
    </source>
</evidence>
<evidence type="ECO:0000259" key="9">
    <source>
        <dbReference type="PROSITE" id="PS51349"/>
    </source>
</evidence>
<dbReference type="InterPro" id="IPR013785">
    <property type="entry name" value="Aldolase_TIM"/>
</dbReference>
<feature type="binding site" evidence="7">
    <location>
        <position position="177"/>
    </location>
    <ligand>
        <name>FMN</name>
        <dbReference type="ChEBI" id="CHEBI:58210"/>
    </ligand>
</feature>
<gene>
    <name evidence="10" type="ORF">HKX02_07535</name>
</gene>
<evidence type="ECO:0000313" key="11">
    <source>
        <dbReference type="Proteomes" id="UP000574931"/>
    </source>
</evidence>
<evidence type="ECO:0000256" key="3">
    <source>
        <dbReference type="ARBA" id="ARBA00022643"/>
    </source>
</evidence>
<feature type="binding site" evidence="7">
    <location>
        <begin position="324"/>
        <end position="328"/>
    </location>
    <ligand>
        <name>FMN</name>
        <dbReference type="ChEBI" id="CHEBI:58210"/>
    </ligand>
</feature>
<dbReference type="Proteomes" id="UP000574931">
    <property type="component" value="Unassembled WGS sequence"/>
</dbReference>
<feature type="domain" description="FMN hydroxy acid dehydrogenase" evidence="9">
    <location>
        <begin position="46"/>
        <end position="395"/>
    </location>
</feature>
<evidence type="ECO:0000313" key="10">
    <source>
        <dbReference type="EMBL" id="NNU60111.1"/>
    </source>
</evidence>
<evidence type="ECO:0000256" key="8">
    <source>
        <dbReference type="SAM" id="SignalP"/>
    </source>
</evidence>
<dbReference type="Pfam" id="PF01070">
    <property type="entry name" value="FMN_dh"/>
    <property type="match status" value="1"/>
</dbReference>
<dbReference type="InterPro" id="IPR012133">
    <property type="entry name" value="Alpha-hydoxy_acid_DH_FMN"/>
</dbReference>
<feature type="binding site" evidence="7">
    <location>
        <begin position="347"/>
        <end position="348"/>
    </location>
    <ligand>
        <name>FMN</name>
        <dbReference type="ChEBI" id="CHEBI:58210"/>
    </ligand>
</feature>